<sequence length="125" mass="13514">CSSADVAAKALNDAFATYKLDSLGQKAGMISYMAFESGGFKWNTNQFPGRPGQGTKCMLMFPHLYNFAKSFPELQGFVAQNSPGGQLVVVNYDNADSMFSDSAKNAIRALALGDAYTFKGGPWYL</sequence>
<dbReference type="STRING" id="1051890.A0A3N4LMS4"/>
<protein>
    <submittedName>
        <fullName evidence="1">Uncharacterized protein</fullName>
    </submittedName>
</protein>
<keyword evidence="2" id="KW-1185">Reference proteome</keyword>
<feature type="non-terminal residue" evidence="1">
    <location>
        <position position="1"/>
    </location>
</feature>
<gene>
    <name evidence="1" type="ORF">L211DRAFT_759163</name>
</gene>
<feature type="non-terminal residue" evidence="1">
    <location>
        <position position="125"/>
    </location>
</feature>
<dbReference type="InParanoid" id="A0A3N4LMS4"/>
<reference evidence="1 2" key="1">
    <citation type="journal article" date="2018" name="Nat. Ecol. Evol.">
        <title>Pezizomycetes genomes reveal the molecular basis of ectomycorrhizal truffle lifestyle.</title>
        <authorList>
            <person name="Murat C."/>
            <person name="Payen T."/>
            <person name="Noel B."/>
            <person name="Kuo A."/>
            <person name="Morin E."/>
            <person name="Chen J."/>
            <person name="Kohler A."/>
            <person name="Krizsan K."/>
            <person name="Balestrini R."/>
            <person name="Da Silva C."/>
            <person name="Montanini B."/>
            <person name="Hainaut M."/>
            <person name="Levati E."/>
            <person name="Barry K.W."/>
            <person name="Belfiori B."/>
            <person name="Cichocki N."/>
            <person name="Clum A."/>
            <person name="Dockter R.B."/>
            <person name="Fauchery L."/>
            <person name="Guy J."/>
            <person name="Iotti M."/>
            <person name="Le Tacon F."/>
            <person name="Lindquist E.A."/>
            <person name="Lipzen A."/>
            <person name="Malagnac F."/>
            <person name="Mello A."/>
            <person name="Molinier V."/>
            <person name="Miyauchi S."/>
            <person name="Poulain J."/>
            <person name="Riccioni C."/>
            <person name="Rubini A."/>
            <person name="Sitrit Y."/>
            <person name="Splivallo R."/>
            <person name="Traeger S."/>
            <person name="Wang M."/>
            <person name="Zifcakova L."/>
            <person name="Wipf D."/>
            <person name="Zambonelli A."/>
            <person name="Paolocci F."/>
            <person name="Nowrousian M."/>
            <person name="Ottonello S."/>
            <person name="Baldrian P."/>
            <person name="Spatafora J.W."/>
            <person name="Henrissat B."/>
            <person name="Nagy L.G."/>
            <person name="Aury J.M."/>
            <person name="Wincker P."/>
            <person name="Grigoriev I.V."/>
            <person name="Bonfante P."/>
            <person name="Martin F.M."/>
        </authorList>
    </citation>
    <scope>NUCLEOTIDE SEQUENCE [LARGE SCALE GENOMIC DNA]</scope>
    <source>
        <strain evidence="1 2">ATCC MYA-4762</strain>
    </source>
</reference>
<dbReference type="Proteomes" id="UP000267821">
    <property type="component" value="Unassembled WGS sequence"/>
</dbReference>
<dbReference type="AlphaFoldDB" id="A0A3N4LMS4"/>
<accession>A0A3N4LMS4</accession>
<organism evidence="1 2">
    <name type="scientific">Terfezia boudieri ATCC MYA-4762</name>
    <dbReference type="NCBI Taxonomy" id="1051890"/>
    <lineage>
        <taxon>Eukaryota</taxon>
        <taxon>Fungi</taxon>
        <taxon>Dikarya</taxon>
        <taxon>Ascomycota</taxon>
        <taxon>Pezizomycotina</taxon>
        <taxon>Pezizomycetes</taxon>
        <taxon>Pezizales</taxon>
        <taxon>Pezizaceae</taxon>
        <taxon>Terfezia</taxon>
    </lineage>
</organism>
<dbReference type="EMBL" id="ML121542">
    <property type="protein sequence ID" value="RPB24223.1"/>
    <property type="molecule type" value="Genomic_DNA"/>
</dbReference>
<name>A0A3N4LMS4_9PEZI</name>
<dbReference type="OrthoDB" id="2349272at2759"/>
<evidence type="ECO:0000313" key="1">
    <source>
        <dbReference type="EMBL" id="RPB24223.1"/>
    </source>
</evidence>
<evidence type="ECO:0000313" key="2">
    <source>
        <dbReference type="Proteomes" id="UP000267821"/>
    </source>
</evidence>
<proteinExistence type="predicted"/>